<feature type="signal peptide" evidence="1">
    <location>
        <begin position="1"/>
        <end position="25"/>
    </location>
</feature>
<organism evidence="2 3">
    <name type="scientific">Pontibacter ruber</name>
    <dbReference type="NCBI Taxonomy" id="1343895"/>
    <lineage>
        <taxon>Bacteria</taxon>
        <taxon>Pseudomonadati</taxon>
        <taxon>Bacteroidota</taxon>
        <taxon>Cytophagia</taxon>
        <taxon>Cytophagales</taxon>
        <taxon>Hymenobacteraceae</taxon>
        <taxon>Pontibacter</taxon>
    </lineage>
</organism>
<comment type="caution">
    <text evidence="2">The sequence shown here is derived from an EMBL/GenBank/DDBJ whole genome shotgun (WGS) entry which is preliminary data.</text>
</comment>
<evidence type="ECO:0000256" key="1">
    <source>
        <dbReference type="SAM" id="SignalP"/>
    </source>
</evidence>
<evidence type="ECO:0008006" key="4">
    <source>
        <dbReference type="Google" id="ProtNLM"/>
    </source>
</evidence>
<name>A0ABW5CTF6_9BACT</name>
<protein>
    <recommendedName>
        <fullName evidence="4">Outer membrane protein beta-barrel domain-containing protein</fullName>
    </recommendedName>
</protein>
<keyword evidence="1" id="KW-0732">Signal</keyword>
<reference evidence="3" key="1">
    <citation type="journal article" date="2019" name="Int. J. Syst. Evol. Microbiol.">
        <title>The Global Catalogue of Microorganisms (GCM) 10K type strain sequencing project: providing services to taxonomists for standard genome sequencing and annotation.</title>
        <authorList>
            <consortium name="The Broad Institute Genomics Platform"/>
            <consortium name="The Broad Institute Genome Sequencing Center for Infectious Disease"/>
            <person name="Wu L."/>
            <person name="Ma J."/>
        </authorList>
    </citation>
    <scope>NUCLEOTIDE SEQUENCE [LARGE SCALE GENOMIC DNA]</scope>
    <source>
        <strain evidence="3">CGMCC 4.1782</strain>
    </source>
</reference>
<gene>
    <name evidence="2" type="ORF">ACFSKP_05340</name>
</gene>
<dbReference type="Proteomes" id="UP001597374">
    <property type="component" value="Unassembled WGS sequence"/>
</dbReference>
<evidence type="ECO:0000313" key="3">
    <source>
        <dbReference type="Proteomes" id="UP001597374"/>
    </source>
</evidence>
<dbReference type="RefSeq" id="WP_377495372.1">
    <property type="nucleotide sequence ID" value="NZ_JBHUIM010000001.1"/>
</dbReference>
<feature type="chain" id="PRO_5047502497" description="Outer membrane protein beta-barrel domain-containing protein" evidence="1">
    <location>
        <begin position="26"/>
        <end position="190"/>
    </location>
</feature>
<evidence type="ECO:0000313" key="2">
    <source>
        <dbReference type="EMBL" id="MFD2245667.1"/>
    </source>
</evidence>
<proteinExistence type="predicted"/>
<accession>A0ABW5CTF6</accession>
<dbReference type="EMBL" id="JBHUIM010000001">
    <property type="protein sequence ID" value="MFD2245667.1"/>
    <property type="molecule type" value="Genomic_DNA"/>
</dbReference>
<sequence length="190" mass="21138">MKTSVSRLFFALALILLAVPTVSFAGKNKYPNTLKTGVSYAWLSEYDSEGLMFYTNYNNYFGDRFAIGFNVGALNASRYDKAKQIYTVKNNFYMGSLDATYDLLQNDMITLRIGGGPALRHRGEVNANIVDGTPDGSVRHVRASDIGVNGYIENDFNFSRFGVMGGRVAYHHYSEGTPVFSLGFHVGFKF</sequence>
<keyword evidence="3" id="KW-1185">Reference proteome</keyword>